<dbReference type="EMBL" id="FCOC02000006">
    <property type="protein sequence ID" value="SAL29877.1"/>
    <property type="molecule type" value="Genomic_DNA"/>
</dbReference>
<dbReference type="RefSeq" id="WP_157766625.1">
    <property type="nucleotide sequence ID" value="NZ_FCOC02000006.1"/>
</dbReference>
<organism evidence="3 4">
    <name type="scientific">Caballeronia sordidicola</name>
    <name type="common">Burkholderia sordidicola</name>
    <dbReference type="NCBI Taxonomy" id="196367"/>
    <lineage>
        <taxon>Bacteria</taxon>
        <taxon>Pseudomonadati</taxon>
        <taxon>Pseudomonadota</taxon>
        <taxon>Betaproteobacteria</taxon>
        <taxon>Burkholderiales</taxon>
        <taxon>Burkholderiaceae</taxon>
        <taxon>Caballeronia</taxon>
    </lineage>
</organism>
<dbReference type="Proteomes" id="UP000054893">
    <property type="component" value="Unassembled WGS sequence"/>
</dbReference>
<evidence type="ECO:0000256" key="1">
    <source>
        <dbReference type="ARBA" id="ARBA00009437"/>
    </source>
</evidence>
<dbReference type="InterPro" id="IPR005119">
    <property type="entry name" value="LysR_subst-bd"/>
</dbReference>
<dbReference type="GO" id="GO:0043565">
    <property type="term" value="F:sequence-specific DNA binding"/>
    <property type="evidence" value="ECO:0007669"/>
    <property type="project" value="TreeGrafter"/>
</dbReference>
<dbReference type="InterPro" id="IPR058163">
    <property type="entry name" value="LysR-type_TF_proteobact-type"/>
</dbReference>
<proteinExistence type="inferred from homology"/>
<dbReference type="PANTHER" id="PTHR30537:SF17">
    <property type="entry name" value="LYSR-FAMILY REGULATORY PROTEIN"/>
    <property type="match status" value="1"/>
</dbReference>
<gene>
    <name evidence="3" type="ORF">AWB64_02587</name>
</gene>
<feature type="domain" description="LysR substrate-binding" evidence="2">
    <location>
        <begin position="11"/>
        <end position="214"/>
    </location>
</feature>
<sequence>MDALAAHTRVEPRGRLRIDIGSSLADLILIPALADFRARYPDIQLYLGVSDRPVDLVEAGVDCVIRAGTLPDSSLLAKRIAEFDYVTCASPAYLAAHGRPAHPQQLEHGHSLISYFSSMTGKSRPLLFHRDDETFEISRGTTVAVNESTSRLTALIAGLGISQTYGFMARPYIERGVLVPLLQEWNRPRHELHLLYPSNRHLQTKLKVFGDWAADISRHSIAGQYPCRRSLAGNRRPAPVWLLPVERVEPQDC</sequence>
<evidence type="ECO:0000259" key="2">
    <source>
        <dbReference type="Pfam" id="PF03466"/>
    </source>
</evidence>
<evidence type="ECO:0000313" key="3">
    <source>
        <dbReference type="EMBL" id="SAL29877.1"/>
    </source>
</evidence>
<accession>A0A158GD78</accession>
<evidence type="ECO:0000313" key="4">
    <source>
        <dbReference type="Proteomes" id="UP000054893"/>
    </source>
</evidence>
<dbReference type="SUPFAM" id="SSF53850">
    <property type="entry name" value="Periplasmic binding protein-like II"/>
    <property type="match status" value="1"/>
</dbReference>
<dbReference type="CDD" id="cd08472">
    <property type="entry name" value="PBP2_CrgA_like_3"/>
    <property type="match status" value="1"/>
</dbReference>
<dbReference type="AlphaFoldDB" id="A0A158GD78"/>
<comment type="similarity">
    <text evidence="1">Belongs to the LysR transcriptional regulatory family.</text>
</comment>
<dbReference type="PANTHER" id="PTHR30537">
    <property type="entry name" value="HTH-TYPE TRANSCRIPTIONAL REGULATOR"/>
    <property type="match status" value="1"/>
</dbReference>
<dbReference type="Pfam" id="PF03466">
    <property type="entry name" value="LysR_substrate"/>
    <property type="match status" value="1"/>
</dbReference>
<dbReference type="GO" id="GO:0003700">
    <property type="term" value="F:DNA-binding transcription factor activity"/>
    <property type="evidence" value="ECO:0007669"/>
    <property type="project" value="TreeGrafter"/>
</dbReference>
<reference evidence="3 4" key="1">
    <citation type="submission" date="2016-01" db="EMBL/GenBank/DDBJ databases">
        <authorList>
            <person name="Oliw E.H."/>
        </authorList>
    </citation>
    <scope>NUCLEOTIDE SEQUENCE [LARGE SCALE GENOMIC DNA]</scope>
    <source>
        <strain evidence="3">LMG 22029</strain>
    </source>
</reference>
<dbReference type="OrthoDB" id="9076738at2"/>
<dbReference type="Gene3D" id="3.40.190.10">
    <property type="entry name" value="Periplasmic binding protein-like II"/>
    <property type="match status" value="2"/>
</dbReference>
<protein>
    <submittedName>
        <fullName evidence="3">LysR family transcriptional regulator</fullName>
    </submittedName>
</protein>
<name>A0A158GD78_CABSO</name>
<dbReference type="GO" id="GO:0006351">
    <property type="term" value="P:DNA-templated transcription"/>
    <property type="evidence" value="ECO:0007669"/>
    <property type="project" value="TreeGrafter"/>
</dbReference>